<feature type="domain" description="NAD-dependent epimerase/dehydratase" evidence="1">
    <location>
        <begin position="12"/>
        <end position="249"/>
    </location>
</feature>
<protein>
    <submittedName>
        <fullName evidence="2">NAD(P)-dependent oxidoreductase</fullName>
    </submittedName>
</protein>
<dbReference type="Pfam" id="PF01370">
    <property type="entry name" value="Epimerase"/>
    <property type="match status" value="1"/>
</dbReference>
<dbReference type="Proteomes" id="UP001250932">
    <property type="component" value="Unassembled WGS sequence"/>
</dbReference>
<dbReference type="Gene3D" id="3.90.25.10">
    <property type="entry name" value="UDP-galactose 4-epimerase, domain 1"/>
    <property type="match status" value="1"/>
</dbReference>
<accession>A0ABU3K5H8</accession>
<reference evidence="2 3" key="1">
    <citation type="journal article" date="2023" name="ISME J.">
        <title>Cultivation and genomic characterization of novel and ubiquitous marine nitrite-oxidizing bacteria from the Nitrospirales.</title>
        <authorList>
            <person name="Mueller A.J."/>
            <person name="Daebeler A."/>
            <person name="Herbold C.W."/>
            <person name="Kirkegaard R.H."/>
            <person name="Daims H."/>
        </authorList>
    </citation>
    <scope>NUCLEOTIDE SEQUENCE [LARGE SCALE GENOMIC DNA]</scope>
    <source>
        <strain evidence="2 3">EB</strain>
    </source>
</reference>
<name>A0ABU3K5H8_9BACT</name>
<dbReference type="PANTHER" id="PTHR43238:SF1">
    <property type="entry name" value="GDP-L-FUCOSE SYNTHASE"/>
    <property type="match status" value="1"/>
</dbReference>
<dbReference type="InterPro" id="IPR036291">
    <property type="entry name" value="NAD(P)-bd_dom_sf"/>
</dbReference>
<gene>
    <name evidence="2" type="ORF">PPG34_04870</name>
</gene>
<dbReference type="EMBL" id="JAQOUE010000001">
    <property type="protein sequence ID" value="MDT7041672.1"/>
    <property type="molecule type" value="Genomic_DNA"/>
</dbReference>
<evidence type="ECO:0000259" key="1">
    <source>
        <dbReference type="Pfam" id="PF01370"/>
    </source>
</evidence>
<evidence type="ECO:0000313" key="2">
    <source>
        <dbReference type="EMBL" id="MDT7041672.1"/>
    </source>
</evidence>
<comment type="caution">
    <text evidence="2">The sequence shown here is derived from an EMBL/GenBank/DDBJ whole genome shotgun (WGS) entry which is preliminary data.</text>
</comment>
<dbReference type="PANTHER" id="PTHR43238">
    <property type="entry name" value="GDP-L-FUCOSE SYNTHASE"/>
    <property type="match status" value="1"/>
</dbReference>
<keyword evidence="3" id="KW-1185">Reference proteome</keyword>
<organism evidence="2 3">
    <name type="scientific">Candidatus Nitronereus thalassa</name>
    <dbReference type="NCBI Taxonomy" id="3020898"/>
    <lineage>
        <taxon>Bacteria</taxon>
        <taxon>Pseudomonadati</taxon>
        <taxon>Nitrospirota</taxon>
        <taxon>Nitrospiria</taxon>
        <taxon>Nitrospirales</taxon>
        <taxon>Nitrospiraceae</taxon>
        <taxon>Candidatus Nitronereus</taxon>
    </lineage>
</organism>
<dbReference type="SUPFAM" id="SSF51735">
    <property type="entry name" value="NAD(P)-binding Rossmann-fold domains"/>
    <property type="match status" value="1"/>
</dbReference>
<dbReference type="InterPro" id="IPR001509">
    <property type="entry name" value="Epimerase_deHydtase"/>
</dbReference>
<sequence>MPMTDFFENKKVVVTGATGLLGRHLIEGLLPMRATIRAVVHKRPFFNQDITNFEFLKADLTEQAECDKVMSGMDIACLCASVTVGAAQAINNPMLAVTSNLVMAARSLQAACLAGIKRVLLVSSTTVYPAYPRPVREEEAFIDEPHSAYQGVGNMKRYVESLAKFYCEKYGMKISVVRPVPFYGRFDNFDFETCHVIPALIRKAVEQQDPFEIWSNGKEIRDFLHVSDVARGCLLALERYPHWEGVNLGSGASVSIQQLAETILQLSGCRSRIMFDPTKPTTIPIRVVDTNKALEKLGFKAAVGLEEGLTDTINWFKENQLHLVKKVHT</sequence>
<dbReference type="RefSeq" id="WP_313832020.1">
    <property type="nucleotide sequence ID" value="NZ_JAQOUE010000001.1"/>
</dbReference>
<proteinExistence type="predicted"/>
<dbReference type="Gene3D" id="3.40.50.720">
    <property type="entry name" value="NAD(P)-binding Rossmann-like Domain"/>
    <property type="match status" value="1"/>
</dbReference>
<evidence type="ECO:0000313" key="3">
    <source>
        <dbReference type="Proteomes" id="UP001250932"/>
    </source>
</evidence>